<dbReference type="Pfam" id="PF03958">
    <property type="entry name" value="Secretin_N"/>
    <property type="match status" value="3"/>
</dbReference>
<evidence type="ECO:0000313" key="14">
    <source>
        <dbReference type="EMBL" id="VAW40195.1"/>
    </source>
</evidence>
<feature type="domain" description="NolW-like" evidence="12">
    <location>
        <begin position="237"/>
        <end position="302"/>
    </location>
</feature>
<dbReference type="InterPro" id="IPR001775">
    <property type="entry name" value="GspD/PilQ"/>
</dbReference>
<evidence type="ECO:0000256" key="10">
    <source>
        <dbReference type="SAM" id="MobiDB-lite"/>
    </source>
</evidence>
<protein>
    <submittedName>
        <fullName evidence="14">General secretion pathway protein D / Type II secretion outermembrane pore forming protein (PulD)</fullName>
    </submittedName>
</protein>
<dbReference type="Gene3D" id="3.30.1370.120">
    <property type="match status" value="3"/>
</dbReference>
<evidence type="ECO:0000256" key="5">
    <source>
        <dbReference type="ARBA" id="ARBA00022692"/>
    </source>
</evidence>
<dbReference type="PANTHER" id="PTHR30332">
    <property type="entry name" value="PROBABLE GENERAL SECRETION PATHWAY PROTEIN D"/>
    <property type="match status" value="1"/>
</dbReference>
<evidence type="ECO:0000256" key="4">
    <source>
        <dbReference type="ARBA" id="ARBA00022452"/>
    </source>
</evidence>
<dbReference type="InterPro" id="IPR019734">
    <property type="entry name" value="TPR_rpt"/>
</dbReference>
<dbReference type="InterPro" id="IPR038591">
    <property type="entry name" value="NolW-like_sf"/>
</dbReference>
<dbReference type="PRINTS" id="PR00811">
    <property type="entry name" value="BCTERIALGSPD"/>
</dbReference>
<dbReference type="InterPro" id="IPR013356">
    <property type="entry name" value="T2SS_GspD"/>
</dbReference>
<name>A0A3B0V9C9_9ZZZZ</name>
<dbReference type="GO" id="GO:0009279">
    <property type="term" value="C:cell outer membrane"/>
    <property type="evidence" value="ECO:0007669"/>
    <property type="project" value="UniProtKB-SubCell"/>
</dbReference>
<keyword evidence="4" id="KW-1134">Transmembrane beta strand</keyword>
<keyword evidence="6" id="KW-0732">Signal</keyword>
<dbReference type="InterPro" id="IPR011990">
    <property type="entry name" value="TPR-like_helical_dom_sf"/>
</dbReference>
<keyword evidence="5" id="KW-0812">Transmembrane</keyword>
<dbReference type="PROSITE" id="PS50005">
    <property type="entry name" value="TPR"/>
    <property type="match status" value="2"/>
</dbReference>
<dbReference type="SMART" id="SM00028">
    <property type="entry name" value="TPR"/>
    <property type="match status" value="2"/>
</dbReference>
<comment type="similarity">
    <text evidence="2">Belongs to the bacterial secretin family. GSP D subfamily.</text>
</comment>
<dbReference type="EMBL" id="UOEY01000098">
    <property type="protein sequence ID" value="VAW40195.1"/>
    <property type="molecule type" value="Genomic_DNA"/>
</dbReference>
<dbReference type="AlphaFoldDB" id="A0A3B0V9C9"/>
<dbReference type="GO" id="GO:0015628">
    <property type="term" value="P:protein secretion by the type II secretion system"/>
    <property type="evidence" value="ECO:0007669"/>
    <property type="project" value="InterPro"/>
</dbReference>
<sequence length="795" mass="88078">MENDLKNMDGFTVSRLPGRLCRFVVPVLVLCCFLILFSGPGAGAAEQVSHQAKQHQIKQRPVKQSQIKQRYVTIDFNDVDINLFIKYISELTGKNFVVDRAVKGKVTILSPTRISVKDAYRVFESVLEVHGYTTVSSGSIIKIVPDVEARSKGIPTVRQGGTAYPEDRMVTQLIHLKHASPEQVKKMLAPLVSRTSVVIASPDSGMLIITDVQSNIKRLLGIIKAIDVPSIGEELLVLPLQHASAVNLAKSVDQLFRQQVRRLRRREIIKIIPYERTNSLIVLASKINVRKIKRLVARLDVEMPKGTGKIKVYYLQNANAEELVKVLTNLPAEAKGSSKQKGRAPLISQNVKIMADKETNSLIIIAPRDEYSVIEDVIKKLDVPRRMVYMEALIMEVHVNKSFNIGVQWGGAGNFADKTGQIYSGFSGNPAPHQYDVLKGLQQSPAVLPAGFSFGILKQGVKIGNVYFPNLGAVLQAYKNDSDVNIIATPQILTTDNQKAEIKVGENVPYITSKNTTNSQQDYTNYEYKDVATTLDITPQINQSDLVRLKIGVEVIKLKNPNDISGHPTTFKRSAQTTVVVHNNETVVIGGMIGQDTTVGEYKVPLLGDIPILGWLFKSHTNSKEKTNLFIFITPHIIENSAELAGMYYKKRKNIMQHVQPGASNIPGDFFYKKPDPDSAMALSDIGFSELRKKEYGKARQYFEESLNIDPDNPYALLNMGVVLEHEGNREQAAAMYRKVLKVQTAQPAGKGKAAVGKGRGLRKMAEDNLKRLHLPVQPRSGPRSSATPVPRPAP</sequence>
<feature type="region of interest" description="Disordered" evidence="10">
    <location>
        <begin position="766"/>
        <end position="795"/>
    </location>
</feature>
<keyword evidence="9" id="KW-0998">Cell outer membrane</keyword>
<dbReference type="Pfam" id="PF13424">
    <property type="entry name" value="TPR_12"/>
    <property type="match status" value="1"/>
</dbReference>
<evidence type="ECO:0000256" key="2">
    <source>
        <dbReference type="ARBA" id="ARBA00006980"/>
    </source>
</evidence>
<feature type="domain" description="NolW-like" evidence="12">
    <location>
        <begin position="311"/>
        <end position="386"/>
    </location>
</feature>
<dbReference type="SUPFAM" id="SSF48452">
    <property type="entry name" value="TPR-like"/>
    <property type="match status" value="1"/>
</dbReference>
<dbReference type="InterPro" id="IPR049371">
    <property type="entry name" value="GspD-like_N0"/>
</dbReference>
<feature type="domain" description="GspD-like N0" evidence="13">
    <location>
        <begin position="74"/>
        <end position="143"/>
    </location>
</feature>
<keyword evidence="7" id="KW-0653">Protein transport</keyword>
<gene>
    <name evidence="14" type="ORF">MNBD_DELTA04-1635</name>
</gene>
<accession>A0A3B0V9C9</accession>
<evidence type="ECO:0000256" key="1">
    <source>
        <dbReference type="ARBA" id="ARBA00004442"/>
    </source>
</evidence>
<keyword evidence="8" id="KW-0472">Membrane</keyword>
<dbReference type="InterPro" id="IPR005644">
    <property type="entry name" value="NolW-like"/>
</dbReference>
<dbReference type="NCBIfam" id="TIGR02517">
    <property type="entry name" value="type_II_gspD"/>
    <property type="match status" value="1"/>
</dbReference>
<dbReference type="PANTHER" id="PTHR30332:SF24">
    <property type="entry name" value="SECRETIN GSPD-RELATED"/>
    <property type="match status" value="1"/>
</dbReference>
<evidence type="ECO:0000259" key="12">
    <source>
        <dbReference type="Pfam" id="PF03958"/>
    </source>
</evidence>
<dbReference type="GO" id="GO:0015627">
    <property type="term" value="C:type II protein secretion system complex"/>
    <property type="evidence" value="ECO:0007669"/>
    <property type="project" value="InterPro"/>
</dbReference>
<evidence type="ECO:0000256" key="7">
    <source>
        <dbReference type="ARBA" id="ARBA00022927"/>
    </source>
</evidence>
<dbReference type="Pfam" id="PF00263">
    <property type="entry name" value="Secretin"/>
    <property type="match status" value="1"/>
</dbReference>
<feature type="domain" description="Type II/III secretion system secretin-like" evidence="11">
    <location>
        <begin position="477"/>
        <end position="639"/>
    </location>
</feature>
<organism evidence="14">
    <name type="scientific">hydrothermal vent metagenome</name>
    <dbReference type="NCBI Taxonomy" id="652676"/>
    <lineage>
        <taxon>unclassified sequences</taxon>
        <taxon>metagenomes</taxon>
        <taxon>ecological metagenomes</taxon>
    </lineage>
</organism>
<proteinExistence type="inferred from homology"/>
<evidence type="ECO:0000259" key="13">
    <source>
        <dbReference type="Pfam" id="PF21305"/>
    </source>
</evidence>
<evidence type="ECO:0000256" key="6">
    <source>
        <dbReference type="ARBA" id="ARBA00022729"/>
    </source>
</evidence>
<dbReference type="InterPro" id="IPR050810">
    <property type="entry name" value="Bact_Secretion_Sys_Channel"/>
</dbReference>
<reference evidence="14" key="1">
    <citation type="submission" date="2018-06" db="EMBL/GenBank/DDBJ databases">
        <authorList>
            <person name="Zhirakovskaya E."/>
        </authorList>
    </citation>
    <scope>NUCLEOTIDE SEQUENCE</scope>
</reference>
<evidence type="ECO:0000259" key="11">
    <source>
        <dbReference type="Pfam" id="PF00263"/>
    </source>
</evidence>
<dbReference type="Gene3D" id="1.25.40.10">
    <property type="entry name" value="Tetratricopeptide repeat domain"/>
    <property type="match status" value="1"/>
</dbReference>
<evidence type="ECO:0000256" key="8">
    <source>
        <dbReference type="ARBA" id="ARBA00023136"/>
    </source>
</evidence>
<evidence type="ECO:0000256" key="9">
    <source>
        <dbReference type="ARBA" id="ARBA00023237"/>
    </source>
</evidence>
<dbReference type="InterPro" id="IPR004846">
    <property type="entry name" value="T2SS/T3SS_dom"/>
</dbReference>
<feature type="domain" description="NolW-like" evidence="12">
    <location>
        <begin position="171"/>
        <end position="230"/>
    </location>
</feature>
<evidence type="ECO:0000256" key="3">
    <source>
        <dbReference type="ARBA" id="ARBA00022448"/>
    </source>
</evidence>
<keyword evidence="3" id="KW-0813">Transport</keyword>
<comment type="subcellular location">
    <subcellularLocation>
        <location evidence="1">Cell outer membrane</location>
    </subcellularLocation>
</comment>
<dbReference type="Pfam" id="PF21305">
    <property type="entry name" value="type_II_gspD_N0"/>
    <property type="match status" value="1"/>
</dbReference>